<sequence length="863" mass="95575">MHDSSSQATGAEETDQHDAAAEPAEADEHAGSDGDGDADGSPPESSDADEAKERARSAARLPSDGLSDVPLDAAGADWSIEEAVDPAEGPVSWARFGAETPPIANEPVESGADIAVDDERLQLSRELSELAFQRRVLHEAEDDRNPVLHRLRFLGITTKNLDEFFMKRVGGLKQQIAAGVTETTPDGRTPREQWKAVLEHARDIFERQSRCYAESVDPALREAGIEIVSWEALTPHDRDRLAEHFERQVMPTLTPLTFDPAHPFPFISNLSLSIAVLTRDDDDEERFSRIKVPQNRPRLVPVDAVCANPGGTETAESAQPAAGGGGATRFLPLERLIEANLDSLFPETTVSHSSTFRVTRNAEVRRNEEVAEGLIEMIEDVLRQRRFATVVRLEVADDMPTEVRDLLVEHLDVSEREVFVRPEPLALDDFDAVVDLDRPDLKLEPWTPQRHPRFEGVDPDHPDELFAELRRDDVLLHHPYQSFGGTVQTFLDAAAHDPDVLAIKAAIYRTAPDSKVIASLIDAAKNGKQVAVMVELKARFDEENNLRWVKRLEEEGIHVAYGTIGLKTHSKVALVVRQEDGDVATYSHVGTGNYHSGTAKGYVDLGLVTADEAIGGDLVNLFNSFTTHARHREYDRLLVAPENLRSRVTALIRTEAAVARAGGDGRIVAKMNALEDPEIVRELYRAARAGVEIDLIVRGICRLRPGIEGLSDTVRVHSVVGRFLEHSRIYYFANAEADGDGERSDGREGDPAYFVGSADWMTRNLDRRVEAVAPVDDPSIRAELETVLAYMLADNRRRWVMRPDGRYVQLEPGEGDPTLDTHERLAERARRSAPEADSRPSRAKPGREPEVDLEEVYTDSGDP</sequence>
<dbReference type="InterPro" id="IPR025200">
    <property type="entry name" value="PPK_C_dom2"/>
</dbReference>
<proteinExistence type="inferred from homology"/>
<dbReference type="Pfam" id="PF13090">
    <property type="entry name" value="PP_kinase_C"/>
    <property type="match status" value="1"/>
</dbReference>
<keyword evidence="6" id="KW-0460">Magnesium</keyword>
<dbReference type="InterPro" id="IPR036832">
    <property type="entry name" value="PPK_N_dom_sf"/>
</dbReference>
<accession>A0A1M5TNG5</accession>
<dbReference type="SUPFAM" id="SSF140356">
    <property type="entry name" value="PPK N-terminal domain-like"/>
    <property type="match status" value="1"/>
</dbReference>
<dbReference type="Pfam" id="PF02503">
    <property type="entry name" value="PP_kinase"/>
    <property type="match status" value="1"/>
</dbReference>
<dbReference type="HAMAP" id="MF_00347">
    <property type="entry name" value="Polyphosphate_kinase"/>
    <property type="match status" value="1"/>
</dbReference>
<protein>
    <recommendedName>
        <fullName evidence="6 7">Polyphosphate kinase</fullName>
        <ecNumber evidence="6 7">2.7.4.1</ecNumber>
    </recommendedName>
    <alternativeName>
        <fullName evidence="6">ATP-polyphosphate phosphotransferase</fullName>
    </alternativeName>
    <alternativeName>
        <fullName evidence="6">Polyphosphoric acid kinase</fullName>
    </alternativeName>
</protein>
<feature type="compositionally biased region" description="Basic and acidic residues" evidence="8">
    <location>
        <begin position="14"/>
        <end position="32"/>
    </location>
</feature>
<feature type="domain" description="Polyphosphate kinase N-terminal" evidence="10">
    <location>
        <begin position="123"/>
        <end position="228"/>
    </location>
</feature>
<feature type="binding site" evidence="6">
    <location>
        <position position="698"/>
    </location>
    <ligand>
        <name>ATP</name>
        <dbReference type="ChEBI" id="CHEBI:30616"/>
    </ligand>
</feature>
<dbReference type="InterPro" id="IPR003414">
    <property type="entry name" value="PP_kinase"/>
</dbReference>
<evidence type="ECO:0000259" key="9">
    <source>
        <dbReference type="Pfam" id="PF02503"/>
    </source>
</evidence>
<dbReference type="AlphaFoldDB" id="A0A1M5TNG5"/>
<evidence type="ECO:0000256" key="8">
    <source>
        <dbReference type="SAM" id="MobiDB-lite"/>
    </source>
</evidence>
<dbReference type="NCBIfam" id="TIGR03705">
    <property type="entry name" value="poly_P_kin"/>
    <property type="match status" value="1"/>
</dbReference>
<feature type="binding site" evidence="6">
    <location>
        <position position="602"/>
    </location>
    <ligand>
        <name>ATP</name>
        <dbReference type="ChEBI" id="CHEBI:30616"/>
    </ligand>
</feature>
<keyword evidence="3 6" id="KW-0547">Nucleotide-binding</keyword>
<organism evidence="13 14">
    <name type="scientific">Halobaculum gomorrense</name>
    <dbReference type="NCBI Taxonomy" id="43928"/>
    <lineage>
        <taxon>Archaea</taxon>
        <taxon>Methanobacteriati</taxon>
        <taxon>Methanobacteriota</taxon>
        <taxon>Stenosarchaea group</taxon>
        <taxon>Halobacteria</taxon>
        <taxon>Halobacteriales</taxon>
        <taxon>Haloferacaceae</taxon>
        <taxon>Halobaculum</taxon>
    </lineage>
</organism>
<feature type="domain" description="Polyphosphate kinase C-terminal" evidence="11">
    <location>
        <begin position="637"/>
        <end position="812"/>
    </location>
</feature>
<dbReference type="PANTHER" id="PTHR30218:SF0">
    <property type="entry name" value="POLYPHOSPHATE KINASE"/>
    <property type="match status" value="1"/>
</dbReference>
<evidence type="ECO:0000259" key="12">
    <source>
        <dbReference type="Pfam" id="PF17941"/>
    </source>
</evidence>
<dbReference type="SUPFAM" id="SSF56024">
    <property type="entry name" value="Phospholipase D/nuclease"/>
    <property type="match status" value="2"/>
</dbReference>
<dbReference type="Gene3D" id="3.30.1840.10">
    <property type="entry name" value="Polyphosphate kinase middle domain"/>
    <property type="match status" value="1"/>
</dbReference>
<name>A0A1M5TNG5_9EURY</name>
<dbReference type="NCBIfam" id="NF003921">
    <property type="entry name" value="PRK05443.2-2"/>
    <property type="match status" value="1"/>
</dbReference>
<dbReference type="RefSeq" id="WP_073310619.1">
    <property type="nucleotide sequence ID" value="NZ_FQWV01000008.1"/>
</dbReference>
<dbReference type="GO" id="GO:0046872">
    <property type="term" value="F:metal ion binding"/>
    <property type="evidence" value="ECO:0007669"/>
    <property type="project" value="UniProtKB-KW"/>
</dbReference>
<dbReference type="OrthoDB" id="74512at2157"/>
<feature type="binding site" evidence="6">
    <location>
        <position position="160"/>
    </location>
    <ligand>
        <name>ATP</name>
        <dbReference type="ChEBI" id="CHEBI:30616"/>
    </ligand>
</feature>
<keyword evidence="2 6" id="KW-0808">Transferase</keyword>
<evidence type="ECO:0000313" key="13">
    <source>
        <dbReference type="EMBL" id="SHH52201.1"/>
    </source>
</evidence>
<keyword evidence="6" id="KW-0479">Metal-binding</keyword>
<dbReference type="Pfam" id="PF17941">
    <property type="entry name" value="PP_kinase_C_1"/>
    <property type="match status" value="1"/>
</dbReference>
<dbReference type="EMBL" id="FQWV01000008">
    <property type="protein sequence ID" value="SHH52201.1"/>
    <property type="molecule type" value="Genomic_DNA"/>
</dbReference>
<evidence type="ECO:0000256" key="5">
    <source>
        <dbReference type="ARBA" id="ARBA00022840"/>
    </source>
</evidence>
<dbReference type="Pfam" id="PF13089">
    <property type="entry name" value="PP_kinase_N"/>
    <property type="match status" value="1"/>
</dbReference>
<dbReference type="InterPro" id="IPR024953">
    <property type="entry name" value="PP_kinase_middle"/>
</dbReference>
<feature type="domain" description="Polyphosphate kinase middle" evidence="9">
    <location>
        <begin position="237"/>
        <end position="430"/>
    </location>
</feature>
<dbReference type="Gene3D" id="3.30.870.10">
    <property type="entry name" value="Endonuclease Chain A"/>
    <property type="match status" value="2"/>
</dbReference>
<evidence type="ECO:0000256" key="6">
    <source>
        <dbReference type="HAMAP-Rule" id="MF_00347"/>
    </source>
</evidence>
<evidence type="ECO:0000259" key="11">
    <source>
        <dbReference type="Pfam" id="PF13090"/>
    </source>
</evidence>
<evidence type="ECO:0000256" key="2">
    <source>
        <dbReference type="ARBA" id="ARBA00022679"/>
    </source>
</evidence>
<comment type="similarity">
    <text evidence="6 7">Belongs to the polyphosphate kinase 1 (PPK1) family.</text>
</comment>
<keyword evidence="1 6" id="KW-0597">Phosphoprotein</keyword>
<dbReference type="PANTHER" id="PTHR30218">
    <property type="entry name" value="POLYPHOSPHATE KINASE"/>
    <property type="match status" value="1"/>
</dbReference>
<evidence type="ECO:0000256" key="7">
    <source>
        <dbReference type="RuleBase" id="RU003800"/>
    </source>
</evidence>
<dbReference type="CDD" id="cd09168">
    <property type="entry name" value="PLDc_PaPPK1_C2_like"/>
    <property type="match status" value="1"/>
</dbReference>
<comment type="function">
    <text evidence="6 7">Catalyzes the reversible transfer of the terminal phosphate of ATP to form a long-chain polyphosphate (polyP).</text>
</comment>
<dbReference type="EC" id="2.7.4.1" evidence="6 7"/>
<comment type="catalytic activity">
    <reaction evidence="6 7">
        <text>[phosphate](n) + ATP = [phosphate](n+1) + ADP</text>
        <dbReference type="Rhea" id="RHEA:19573"/>
        <dbReference type="Rhea" id="RHEA-COMP:9859"/>
        <dbReference type="Rhea" id="RHEA-COMP:14280"/>
        <dbReference type="ChEBI" id="CHEBI:16838"/>
        <dbReference type="ChEBI" id="CHEBI:30616"/>
        <dbReference type="ChEBI" id="CHEBI:456216"/>
        <dbReference type="EC" id="2.7.4.1"/>
    </reaction>
</comment>
<feature type="domain" description="Polyphosphate kinase C-terminal" evidence="12">
    <location>
        <begin position="465"/>
        <end position="629"/>
    </location>
</feature>
<dbReference type="GO" id="GO:0009358">
    <property type="term" value="C:polyphosphate kinase complex"/>
    <property type="evidence" value="ECO:0007669"/>
    <property type="project" value="InterPro"/>
</dbReference>
<evidence type="ECO:0000256" key="1">
    <source>
        <dbReference type="ARBA" id="ARBA00022553"/>
    </source>
</evidence>
<evidence type="ECO:0000256" key="3">
    <source>
        <dbReference type="ARBA" id="ARBA00022741"/>
    </source>
</evidence>
<comment type="cofactor">
    <cofactor evidence="6">
        <name>Mg(2+)</name>
        <dbReference type="ChEBI" id="CHEBI:18420"/>
    </cofactor>
</comment>
<feature type="binding site" evidence="6">
    <location>
        <position position="539"/>
    </location>
    <ligand>
        <name>Mg(2+)</name>
        <dbReference type="ChEBI" id="CHEBI:18420"/>
    </ligand>
</feature>
<dbReference type="InterPro" id="IPR036830">
    <property type="entry name" value="PP_kinase_middle_dom_sf"/>
</dbReference>
<keyword evidence="5 6" id="KW-0067">ATP-binding</keyword>
<reference evidence="13 14" key="1">
    <citation type="submission" date="2016-11" db="EMBL/GenBank/DDBJ databases">
        <authorList>
            <person name="Jaros S."/>
            <person name="Januszkiewicz K."/>
            <person name="Wedrychowicz H."/>
        </authorList>
    </citation>
    <scope>NUCLEOTIDE SEQUENCE [LARGE SCALE GENOMIC DNA]</scope>
    <source>
        <strain evidence="13 14">DSM 9297</strain>
    </source>
</reference>
<dbReference type="STRING" id="43928.SAMN05443636_2778"/>
<keyword evidence="4 6" id="KW-0418">Kinase</keyword>
<feature type="compositionally biased region" description="Acidic residues" evidence="8">
    <location>
        <begin position="851"/>
        <end position="863"/>
    </location>
</feature>
<evidence type="ECO:0000259" key="10">
    <source>
        <dbReference type="Pfam" id="PF13089"/>
    </source>
</evidence>
<feature type="region of interest" description="Disordered" evidence="8">
    <location>
        <begin position="1"/>
        <end position="70"/>
    </location>
</feature>
<gene>
    <name evidence="6" type="primary">ppk</name>
    <name evidence="13" type="ORF">SAMN05443636_2778</name>
</gene>
<dbReference type="GO" id="GO:0008976">
    <property type="term" value="F:polyphosphate kinase activity"/>
    <property type="evidence" value="ECO:0007669"/>
    <property type="project" value="UniProtKB-UniRule"/>
</dbReference>
<dbReference type="GO" id="GO:0005524">
    <property type="term" value="F:ATP binding"/>
    <property type="evidence" value="ECO:0007669"/>
    <property type="project" value="UniProtKB-KW"/>
</dbReference>
<feature type="binding site" evidence="6">
    <location>
        <position position="726"/>
    </location>
    <ligand>
        <name>ATP</name>
        <dbReference type="ChEBI" id="CHEBI:30616"/>
    </ligand>
</feature>
<dbReference type="Proteomes" id="UP000184357">
    <property type="component" value="Unassembled WGS sequence"/>
</dbReference>
<dbReference type="InterPro" id="IPR025198">
    <property type="entry name" value="PPK_N_dom"/>
</dbReference>
<keyword evidence="14" id="KW-1185">Reference proteome</keyword>
<feature type="active site" description="Phosphohistidine intermediate" evidence="6">
    <location>
        <position position="569"/>
    </location>
</feature>
<evidence type="ECO:0000256" key="4">
    <source>
        <dbReference type="ARBA" id="ARBA00022777"/>
    </source>
</evidence>
<dbReference type="GO" id="GO:0006799">
    <property type="term" value="P:polyphosphate biosynthetic process"/>
    <property type="evidence" value="ECO:0007669"/>
    <property type="project" value="UniProtKB-UniRule"/>
</dbReference>
<dbReference type="InterPro" id="IPR041108">
    <property type="entry name" value="PP_kinase_C_1"/>
</dbReference>
<dbReference type="SUPFAM" id="SSF143724">
    <property type="entry name" value="PHP14-like"/>
    <property type="match status" value="1"/>
</dbReference>
<feature type="region of interest" description="Disordered" evidence="8">
    <location>
        <begin position="807"/>
        <end position="863"/>
    </location>
</feature>
<dbReference type="Gene3D" id="1.20.58.310">
    <property type="entry name" value="Polyphosphate kinase N-terminal domain"/>
    <property type="match status" value="1"/>
</dbReference>
<feature type="binding site" evidence="6">
    <location>
        <position position="509"/>
    </location>
    <ligand>
        <name>Mg(2+)</name>
        <dbReference type="ChEBI" id="CHEBI:18420"/>
    </ligand>
</feature>
<feature type="compositionally biased region" description="Basic and acidic residues" evidence="8">
    <location>
        <begin position="819"/>
        <end position="850"/>
    </location>
</feature>
<comment type="PTM">
    <text evidence="6 7">An intermediate of this reaction is the autophosphorylated ppk in which a phosphate is covalently linked to a histidine residue through a N-P bond.</text>
</comment>
<evidence type="ECO:0000313" key="14">
    <source>
        <dbReference type="Proteomes" id="UP000184357"/>
    </source>
</evidence>